<dbReference type="AlphaFoldDB" id="A0A5B7G7Q5"/>
<gene>
    <name evidence="2" type="ORF">E2C01_049960</name>
</gene>
<reference evidence="2 3" key="1">
    <citation type="submission" date="2019-05" db="EMBL/GenBank/DDBJ databases">
        <title>Another draft genome of Portunus trituberculatus and its Hox gene families provides insights of decapod evolution.</title>
        <authorList>
            <person name="Jeong J.-H."/>
            <person name="Song I."/>
            <person name="Kim S."/>
            <person name="Choi T."/>
            <person name="Kim D."/>
            <person name="Ryu S."/>
            <person name="Kim W."/>
        </authorList>
    </citation>
    <scope>NUCLEOTIDE SEQUENCE [LARGE SCALE GENOMIC DNA]</scope>
    <source>
        <tissue evidence="2">Muscle</tissue>
    </source>
</reference>
<keyword evidence="3" id="KW-1185">Reference proteome</keyword>
<feature type="region of interest" description="Disordered" evidence="1">
    <location>
        <begin position="1"/>
        <end position="37"/>
    </location>
</feature>
<feature type="compositionally biased region" description="Low complexity" evidence="1">
    <location>
        <begin position="17"/>
        <end position="37"/>
    </location>
</feature>
<evidence type="ECO:0000313" key="3">
    <source>
        <dbReference type="Proteomes" id="UP000324222"/>
    </source>
</evidence>
<organism evidence="2 3">
    <name type="scientific">Portunus trituberculatus</name>
    <name type="common">Swimming crab</name>
    <name type="synonym">Neptunus trituberculatus</name>
    <dbReference type="NCBI Taxonomy" id="210409"/>
    <lineage>
        <taxon>Eukaryota</taxon>
        <taxon>Metazoa</taxon>
        <taxon>Ecdysozoa</taxon>
        <taxon>Arthropoda</taxon>
        <taxon>Crustacea</taxon>
        <taxon>Multicrustacea</taxon>
        <taxon>Malacostraca</taxon>
        <taxon>Eumalacostraca</taxon>
        <taxon>Eucarida</taxon>
        <taxon>Decapoda</taxon>
        <taxon>Pleocyemata</taxon>
        <taxon>Brachyura</taxon>
        <taxon>Eubrachyura</taxon>
        <taxon>Portunoidea</taxon>
        <taxon>Portunidae</taxon>
        <taxon>Portuninae</taxon>
        <taxon>Portunus</taxon>
    </lineage>
</organism>
<evidence type="ECO:0000313" key="2">
    <source>
        <dbReference type="EMBL" id="MPC56011.1"/>
    </source>
</evidence>
<dbReference type="EMBL" id="VSRR010013625">
    <property type="protein sequence ID" value="MPC56011.1"/>
    <property type="molecule type" value="Genomic_DNA"/>
</dbReference>
<feature type="region of interest" description="Disordered" evidence="1">
    <location>
        <begin position="59"/>
        <end position="80"/>
    </location>
</feature>
<name>A0A5B7G7Q5_PORTR</name>
<accession>A0A5B7G7Q5</accession>
<comment type="caution">
    <text evidence="2">The sequence shown here is derived from an EMBL/GenBank/DDBJ whole genome shotgun (WGS) entry which is preliminary data.</text>
</comment>
<evidence type="ECO:0000256" key="1">
    <source>
        <dbReference type="SAM" id="MobiDB-lite"/>
    </source>
</evidence>
<proteinExistence type="predicted"/>
<dbReference type="Proteomes" id="UP000324222">
    <property type="component" value="Unassembled WGS sequence"/>
</dbReference>
<sequence>MKQYLSRGEKMGRRARGLLGARGDTQPGPTHINTNIANPITNAGEVEYITSTKHLHTLGASHRSTKSHLVGGVPAAWRDV</sequence>
<protein>
    <submittedName>
        <fullName evidence="2">Uncharacterized protein</fullName>
    </submittedName>
</protein>